<sequence length="139" mass="14457">MSRIIEIGAPVSGEKSANDALKEAFEGAGYPLDVTIESHLQRAIALPEIGVYLPASKRTFATIRNEDAFHRAVSSIEQIAALNGYQKIVTIEEGHADPAADGAAGADATETKSRAKKPANSGADASTHNASDPNSKQGA</sequence>
<feature type="region of interest" description="Disordered" evidence="1">
    <location>
        <begin position="97"/>
        <end position="139"/>
    </location>
</feature>
<dbReference type="EMBL" id="CP044205">
    <property type="protein sequence ID" value="QFY42999.1"/>
    <property type="molecule type" value="Genomic_DNA"/>
</dbReference>
<evidence type="ECO:0000313" key="3">
    <source>
        <dbReference type="Proteomes" id="UP000325755"/>
    </source>
</evidence>
<proteinExistence type="predicted"/>
<dbReference type="AlphaFoldDB" id="A0A5Q0BHH0"/>
<evidence type="ECO:0000256" key="1">
    <source>
        <dbReference type="SAM" id="MobiDB-lite"/>
    </source>
</evidence>
<dbReference type="RefSeq" id="WP_153248987.1">
    <property type="nucleotide sequence ID" value="NZ_CP044205.1"/>
</dbReference>
<name>A0A5Q0BHH0_9GAMM</name>
<dbReference type="InParanoid" id="A0A5Q0BHH0"/>
<dbReference type="Proteomes" id="UP000325755">
    <property type="component" value="Chromosome"/>
</dbReference>
<feature type="compositionally biased region" description="Polar residues" evidence="1">
    <location>
        <begin position="123"/>
        <end position="139"/>
    </location>
</feature>
<dbReference type="KEGG" id="mmob:F6R98_10540"/>
<gene>
    <name evidence="2" type="ORF">F6R98_10540</name>
</gene>
<accession>A0A5Q0BHH0</accession>
<keyword evidence="3" id="KW-1185">Reference proteome</keyword>
<feature type="compositionally biased region" description="Low complexity" evidence="1">
    <location>
        <begin position="99"/>
        <end position="108"/>
    </location>
</feature>
<evidence type="ECO:0000313" key="2">
    <source>
        <dbReference type="EMBL" id="QFY42999.1"/>
    </source>
</evidence>
<organism evidence="2 3">
    <name type="scientific">Candidatus Methylospira mobilis</name>
    <dbReference type="NCBI Taxonomy" id="1808979"/>
    <lineage>
        <taxon>Bacteria</taxon>
        <taxon>Pseudomonadati</taxon>
        <taxon>Pseudomonadota</taxon>
        <taxon>Gammaproteobacteria</taxon>
        <taxon>Methylococcales</taxon>
        <taxon>Methylococcaceae</taxon>
        <taxon>Candidatus Methylospira</taxon>
    </lineage>
</organism>
<protein>
    <submittedName>
        <fullName evidence="2">Uncharacterized protein</fullName>
    </submittedName>
</protein>
<reference evidence="2 3" key="1">
    <citation type="submission" date="2019-09" db="EMBL/GenBank/DDBJ databases">
        <title>Ecophysiology of the spiral-shaped methanotroph Methylospira mobilis as revealed by the complete genome sequence.</title>
        <authorList>
            <person name="Oshkin I.Y."/>
            <person name="Dedysh S.N."/>
            <person name="Miroshnikov K."/>
            <person name="Danilova O.V."/>
            <person name="Hakobyan A."/>
            <person name="Liesack W."/>
        </authorList>
    </citation>
    <scope>NUCLEOTIDE SEQUENCE [LARGE SCALE GENOMIC DNA]</scope>
    <source>
        <strain evidence="2 3">Shm1</strain>
    </source>
</reference>